<dbReference type="KEGG" id="tmk:QGN29_01885"/>
<dbReference type="Proteomes" id="UP001268683">
    <property type="component" value="Chromosome"/>
</dbReference>
<keyword evidence="1" id="KW-0812">Transmembrane</keyword>
<reference evidence="2" key="1">
    <citation type="submission" date="2023-04" db="EMBL/GenBank/DDBJ databases">
        <title>Complete genome sequence of Temperatibacter marinus.</title>
        <authorList>
            <person name="Rong J.-C."/>
            <person name="Yi M.-L."/>
            <person name="Zhao Q."/>
        </authorList>
    </citation>
    <scope>NUCLEOTIDE SEQUENCE</scope>
    <source>
        <strain evidence="2">NBRC 110045</strain>
    </source>
</reference>
<evidence type="ECO:0000313" key="3">
    <source>
        <dbReference type="Proteomes" id="UP001268683"/>
    </source>
</evidence>
<organism evidence="2 3">
    <name type="scientific">Temperatibacter marinus</name>
    <dbReference type="NCBI Taxonomy" id="1456591"/>
    <lineage>
        <taxon>Bacteria</taxon>
        <taxon>Pseudomonadati</taxon>
        <taxon>Pseudomonadota</taxon>
        <taxon>Alphaproteobacteria</taxon>
        <taxon>Kordiimonadales</taxon>
        <taxon>Temperatibacteraceae</taxon>
        <taxon>Temperatibacter</taxon>
    </lineage>
</organism>
<feature type="transmembrane region" description="Helical" evidence="1">
    <location>
        <begin position="51"/>
        <end position="69"/>
    </location>
</feature>
<dbReference type="InterPro" id="IPR021265">
    <property type="entry name" value="DUF2842"/>
</dbReference>
<feature type="transmembrane region" description="Helical" evidence="1">
    <location>
        <begin position="12"/>
        <end position="31"/>
    </location>
</feature>
<dbReference type="Pfam" id="PF11003">
    <property type="entry name" value="DUF2842"/>
    <property type="match status" value="1"/>
</dbReference>
<evidence type="ECO:0000313" key="2">
    <source>
        <dbReference type="EMBL" id="WND03115.1"/>
    </source>
</evidence>
<dbReference type="AlphaFoldDB" id="A0AA52EHY7"/>
<dbReference type="RefSeq" id="WP_310798964.1">
    <property type="nucleotide sequence ID" value="NZ_CP123872.1"/>
</dbReference>
<keyword evidence="1" id="KW-1133">Transmembrane helix</keyword>
<gene>
    <name evidence="2" type="ORF">QGN29_01885</name>
</gene>
<name>A0AA52EHY7_9PROT</name>
<keyword evidence="1" id="KW-0472">Membrane</keyword>
<evidence type="ECO:0000256" key="1">
    <source>
        <dbReference type="SAM" id="Phobius"/>
    </source>
</evidence>
<keyword evidence="3" id="KW-1185">Reference proteome</keyword>
<dbReference type="EMBL" id="CP123872">
    <property type="protein sequence ID" value="WND03115.1"/>
    <property type="molecule type" value="Genomic_DNA"/>
</dbReference>
<protein>
    <submittedName>
        <fullName evidence="2">DUF2842 domain-containing protein</fullName>
    </submittedName>
</protein>
<proteinExistence type="predicted"/>
<sequence>MEDPYQTDARPSFRNLIGVFILIFGLMLYAFGAAAIGDWLEERKVWLWVQMAYYLFAGILWLFPARYLFKWLGKGRTPN</sequence>
<accession>A0AA52EHY7</accession>